<evidence type="ECO:0000313" key="3">
    <source>
        <dbReference type="WBParaSite" id="SMUV_0000904501-mRNA-1"/>
    </source>
</evidence>
<feature type="signal peptide" evidence="1">
    <location>
        <begin position="1"/>
        <end position="22"/>
    </location>
</feature>
<evidence type="ECO:0000256" key="1">
    <source>
        <dbReference type="SAM" id="SignalP"/>
    </source>
</evidence>
<reference evidence="3" key="1">
    <citation type="submission" date="2016-04" db="UniProtKB">
        <authorList>
            <consortium name="WormBaseParasite"/>
        </authorList>
    </citation>
    <scope>IDENTIFICATION</scope>
</reference>
<feature type="chain" id="PRO_5007419559" evidence="1">
    <location>
        <begin position="23"/>
        <end position="501"/>
    </location>
</feature>
<keyword evidence="2" id="KW-1185">Reference proteome</keyword>
<dbReference type="STRING" id="451379.A0A0N5AVW7"/>
<keyword evidence="1" id="KW-0732">Signal</keyword>
<sequence>MPYCNSLLFLRIVAVVCTILFARELVDFAEHFLTDAPLSYSSQRIDSDESSQWDEFDVHVPPPLNNTIFEGLRLNELLARSQIKCLNQVRVGGDLGFSVCNETKYFSDGIKLGESLVVSGNPFSDTTFVAELCPSRWTMFIVQGFKALDNLENVDVELHYMLNLPKNGDWKFDEVITEVEGRNFDIALINLYSPYVVGRRQTIADSVPEMLLKLMQVLNTRQLHLLVNINKNSSNDIILEWYRAMYRIFFDFHYALFAAESTGVCGRRFERCKYKLSFLKYSDELVELPVFGLGSPLEERKRLVTYMLGNNYETCNMTDFRRTGFCMCTNMFRNNANCIIVFISYRSAQIFDFRNFSSICEIFFISPISENRNAFNGRFLNVGISPKANESMEVPGRNAAEKWSLIPFTQILESVSEKIIDVVFLDLEGGEWDVFESILSTSSLSRVRYLGMRIRLWTGEENENLRRFLGYFLRLERLGFLKTSAKKEDKSAYHILYKNKL</sequence>
<dbReference type="AlphaFoldDB" id="A0A0N5AVW7"/>
<protein>
    <submittedName>
        <fullName evidence="3">Methyltransf_21 domain-containing protein</fullName>
    </submittedName>
</protein>
<accession>A0A0N5AVW7</accession>
<dbReference type="WBParaSite" id="SMUV_0000904501-mRNA-1">
    <property type="protein sequence ID" value="SMUV_0000904501-mRNA-1"/>
    <property type="gene ID" value="SMUV_0000904501"/>
</dbReference>
<proteinExistence type="predicted"/>
<name>A0A0N5AVW7_9BILA</name>
<organism evidence="2 3">
    <name type="scientific">Syphacia muris</name>
    <dbReference type="NCBI Taxonomy" id="451379"/>
    <lineage>
        <taxon>Eukaryota</taxon>
        <taxon>Metazoa</taxon>
        <taxon>Ecdysozoa</taxon>
        <taxon>Nematoda</taxon>
        <taxon>Chromadorea</taxon>
        <taxon>Rhabditida</taxon>
        <taxon>Spirurina</taxon>
        <taxon>Oxyuridomorpha</taxon>
        <taxon>Oxyuroidea</taxon>
        <taxon>Oxyuridae</taxon>
        <taxon>Syphacia</taxon>
    </lineage>
</organism>
<evidence type="ECO:0000313" key="2">
    <source>
        <dbReference type="Proteomes" id="UP000046393"/>
    </source>
</evidence>
<dbReference type="Proteomes" id="UP000046393">
    <property type="component" value="Unplaced"/>
</dbReference>